<dbReference type="InterPro" id="IPR000215">
    <property type="entry name" value="Serpin_fam"/>
</dbReference>
<dbReference type="PANTHER" id="PTHR11461">
    <property type="entry name" value="SERINE PROTEASE INHIBITOR, SERPIN"/>
    <property type="match status" value="1"/>
</dbReference>
<evidence type="ECO:0000256" key="1">
    <source>
        <dbReference type="ARBA" id="ARBA00004613"/>
    </source>
</evidence>
<dbReference type="GO" id="GO:0005615">
    <property type="term" value="C:extracellular space"/>
    <property type="evidence" value="ECO:0007669"/>
    <property type="project" value="InterPro"/>
</dbReference>
<evidence type="ECO:0000256" key="6">
    <source>
        <dbReference type="ARBA" id="ARBA00022900"/>
    </source>
</evidence>
<dbReference type="InterPro" id="IPR036186">
    <property type="entry name" value="Serpin_sf"/>
</dbReference>
<dbReference type="FunFam" id="3.30.497.10:FF:000031">
    <property type="entry name" value="Putative salivary serpin"/>
    <property type="match status" value="1"/>
</dbReference>
<protein>
    <submittedName>
        <fullName evidence="11">TSA: Tityus bahiensis Tbah00168 mRNA sequence</fullName>
    </submittedName>
</protein>
<organism evidence="11">
    <name type="scientific">Tityus bahiensis</name>
    <name type="common">Brazilian scorpion</name>
    <dbReference type="NCBI Taxonomy" id="50343"/>
    <lineage>
        <taxon>Eukaryota</taxon>
        <taxon>Metazoa</taxon>
        <taxon>Ecdysozoa</taxon>
        <taxon>Arthropoda</taxon>
        <taxon>Chelicerata</taxon>
        <taxon>Arachnida</taxon>
        <taxon>Scorpiones</taxon>
        <taxon>Buthida</taxon>
        <taxon>Buthoidea</taxon>
        <taxon>Buthidae</taxon>
        <taxon>Tityus</taxon>
    </lineage>
</organism>
<dbReference type="InterPro" id="IPR023796">
    <property type="entry name" value="Serpin_dom"/>
</dbReference>
<sequence length="291" mass="33237">MFRLKLLSFVVGVLIIEAEAQQDLKQLAKANNDVGFALLKTFPSEENVFFSPMSIYTALGMAYGAARGETARQMHDVLEYDKAGLTSENVHQSFRALLRLINEGSDEYRLEIANAILSQINYHVLPEYKTLLENYQALHQEVDFARNSEEAVKVVNKWVKEKTNGKISHLLDSLSPKTRVILLNAIYFKGTWKKTFNVNSTKHEPFFNNGFNEISVPMMKMSEVFPYASFPDKGFQVLELPYKGEEISMLILLPDRRDGLQQLENGIDANELQRIVSELYPHQSSREIPQI</sequence>
<evidence type="ECO:0000313" key="11">
    <source>
        <dbReference type="EMBL" id="JAG85172.1"/>
    </source>
</evidence>
<dbReference type="Pfam" id="PF00079">
    <property type="entry name" value="Serpin"/>
    <property type="match status" value="1"/>
</dbReference>
<reference evidence="11" key="1">
    <citation type="journal article" date="2015" name="Toxicon">
        <title>The transcriptome recipe for the venom cocktail of Tityus bahiensis scorpion.</title>
        <authorList>
            <person name="de Oliveira U.C."/>
            <person name="Candido D.M."/>
            <person name="Coronado Dorce V.A."/>
            <person name="Junqueira-de-Azevedo Ide L."/>
        </authorList>
    </citation>
    <scope>NUCLEOTIDE SEQUENCE</scope>
</reference>
<reference evidence="11" key="2">
    <citation type="submission" date="2015-01" db="EMBL/GenBank/DDBJ databases">
        <authorList>
            <person name="Oliveira U.C."/>
            <person name="Junqueira-Azevedo I.L.M."/>
        </authorList>
    </citation>
    <scope>NUCLEOTIDE SEQUENCE</scope>
</reference>
<dbReference type="Gene3D" id="3.30.497.10">
    <property type="entry name" value="Antithrombin, subunit I, domain 2"/>
    <property type="match status" value="1"/>
</dbReference>
<feature type="domain" description="Serpin" evidence="10">
    <location>
        <begin position="36"/>
        <end position="289"/>
    </location>
</feature>
<keyword evidence="5 9" id="KW-0732">Signal</keyword>
<keyword evidence="4" id="KW-0646">Protease inhibitor</keyword>
<feature type="chain" id="PRO_5002212686" evidence="9">
    <location>
        <begin position="21"/>
        <end position="291"/>
    </location>
</feature>
<keyword evidence="3" id="KW-0964">Secreted</keyword>
<name>A0A0C9S0J4_TITBA</name>
<keyword evidence="7" id="KW-0325">Glycoprotein</keyword>
<evidence type="ECO:0000256" key="7">
    <source>
        <dbReference type="ARBA" id="ARBA00023180"/>
    </source>
</evidence>
<feature type="signal peptide" evidence="9">
    <location>
        <begin position="1"/>
        <end position="20"/>
    </location>
</feature>
<evidence type="ECO:0000256" key="2">
    <source>
        <dbReference type="ARBA" id="ARBA00009500"/>
    </source>
</evidence>
<evidence type="ECO:0000256" key="8">
    <source>
        <dbReference type="RuleBase" id="RU000411"/>
    </source>
</evidence>
<comment type="subcellular location">
    <subcellularLocation>
        <location evidence="1">Secreted</location>
    </subcellularLocation>
</comment>
<dbReference type="SMART" id="SM00093">
    <property type="entry name" value="SERPIN"/>
    <property type="match status" value="1"/>
</dbReference>
<dbReference type="AlphaFoldDB" id="A0A0C9S0J4"/>
<dbReference type="Gene3D" id="2.30.39.10">
    <property type="entry name" value="Alpha-1-antitrypsin, domain 1"/>
    <property type="match status" value="1"/>
</dbReference>
<evidence type="ECO:0000256" key="3">
    <source>
        <dbReference type="ARBA" id="ARBA00022525"/>
    </source>
</evidence>
<dbReference type="GO" id="GO:0004867">
    <property type="term" value="F:serine-type endopeptidase inhibitor activity"/>
    <property type="evidence" value="ECO:0007669"/>
    <property type="project" value="UniProtKB-KW"/>
</dbReference>
<evidence type="ECO:0000256" key="9">
    <source>
        <dbReference type="SAM" id="SignalP"/>
    </source>
</evidence>
<dbReference type="SUPFAM" id="SSF56574">
    <property type="entry name" value="Serpins"/>
    <property type="match status" value="1"/>
</dbReference>
<keyword evidence="6" id="KW-0722">Serine protease inhibitor</keyword>
<dbReference type="PANTHER" id="PTHR11461:SF211">
    <property type="entry name" value="GH10112P-RELATED"/>
    <property type="match status" value="1"/>
</dbReference>
<comment type="similarity">
    <text evidence="2 8">Belongs to the serpin family.</text>
</comment>
<dbReference type="InterPro" id="IPR042185">
    <property type="entry name" value="Serpin_sf_2"/>
</dbReference>
<dbReference type="InterPro" id="IPR042178">
    <property type="entry name" value="Serpin_sf_1"/>
</dbReference>
<evidence type="ECO:0000259" key="10">
    <source>
        <dbReference type="SMART" id="SM00093"/>
    </source>
</evidence>
<accession>A0A0C9S0J4</accession>
<evidence type="ECO:0000256" key="5">
    <source>
        <dbReference type="ARBA" id="ARBA00022729"/>
    </source>
</evidence>
<dbReference type="EMBL" id="GBXR01000054">
    <property type="protein sequence ID" value="JAG85172.1"/>
    <property type="molecule type" value="mRNA"/>
</dbReference>
<evidence type="ECO:0000256" key="4">
    <source>
        <dbReference type="ARBA" id="ARBA00022690"/>
    </source>
</evidence>
<proteinExistence type="evidence at transcript level"/>